<evidence type="ECO:0000256" key="2">
    <source>
        <dbReference type="SAM" id="MobiDB-lite"/>
    </source>
</evidence>
<name>A0A9P8ZWF0_9PEZI</name>
<feature type="region of interest" description="Disordered" evidence="2">
    <location>
        <begin position="201"/>
        <end position="263"/>
    </location>
</feature>
<feature type="compositionally biased region" description="Basic and acidic residues" evidence="2">
    <location>
        <begin position="31"/>
        <end position="40"/>
    </location>
</feature>
<keyword evidence="1" id="KW-0175">Coiled coil</keyword>
<accession>A0A9P8ZWF0</accession>
<evidence type="ECO:0000313" key="3">
    <source>
        <dbReference type="EMBL" id="KAH6651888.1"/>
    </source>
</evidence>
<feature type="region of interest" description="Disordered" evidence="2">
    <location>
        <begin position="1"/>
        <end position="72"/>
    </location>
</feature>
<dbReference type="Proteomes" id="UP000758603">
    <property type="component" value="Unassembled WGS sequence"/>
</dbReference>
<feature type="compositionally biased region" description="Basic and acidic residues" evidence="2">
    <location>
        <begin position="97"/>
        <end position="106"/>
    </location>
</feature>
<keyword evidence="4" id="KW-1185">Reference proteome</keyword>
<organism evidence="3 4">
    <name type="scientific">Truncatella angustata</name>
    <dbReference type="NCBI Taxonomy" id="152316"/>
    <lineage>
        <taxon>Eukaryota</taxon>
        <taxon>Fungi</taxon>
        <taxon>Dikarya</taxon>
        <taxon>Ascomycota</taxon>
        <taxon>Pezizomycotina</taxon>
        <taxon>Sordariomycetes</taxon>
        <taxon>Xylariomycetidae</taxon>
        <taxon>Amphisphaeriales</taxon>
        <taxon>Sporocadaceae</taxon>
        <taxon>Truncatella</taxon>
    </lineage>
</organism>
<dbReference type="GeneID" id="70129270"/>
<comment type="caution">
    <text evidence="3">The sequence shown here is derived from an EMBL/GenBank/DDBJ whole genome shotgun (WGS) entry which is preliminary data.</text>
</comment>
<gene>
    <name evidence="3" type="ORF">BKA67DRAFT_537737</name>
</gene>
<feature type="coiled-coil region" evidence="1">
    <location>
        <begin position="136"/>
        <end position="163"/>
    </location>
</feature>
<proteinExistence type="predicted"/>
<feature type="region of interest" description="Disordered" evidence="2">
    <location>
        <begin position="96"/>
        <end position="125"/>
    </location>
</feature>
<dbReference type="RefSeq" id="XP_045956166.1">
    <property type="nucleotide sequence ID" value="XM_046100378.1"/>
</dbReference>
<sequence length="263" mass="29175">MASRNKKGAKSPRPLLTFSWTESNAGGLKSSNDKFSDPVGKEIGAIRTLQTIIEPQQDEINTQPKLNSDSQKHLEVKKRRVIMFHETVEEFLGAFTESHEETKETESQSADIQHRNQPVKKQHHPASLENEMDIQAAVYEQEMRALASKLEIARNEIAQHHSDISTLHEDIAAISLHSQHLAANNKALVQDNSDLRRHIAGRAVSNEAPSSTTSFTRNGTNSASDGSTRLKGKKRDHGSVKAPNQRLVTGNCDSYTQDPLGRT</sequence>
<dbReference type="AlphaFoldDB" id="A0A9P8ZWF0"/>
<feature type="compositionally biased region" description="Polar residues" evidence="2">
    <location>
        <begin position="207"/>
        <end position="227"/>
    </location>
</feature>
<feature type="compositionally biased region" description="Polar residues" evidence="2">
    <location>
        <begin position="48"/>
        <end position="69"/>
    </location>
</feature>
<dbReference type="EMBL" id="JAGPXC010000006">
    <property type="protein sequence ID" value="KAH6651888.1"/>
    <property type="molecule type" value="Genomic_DNA"/>
</dbReference>
<evidence type="ECO:0000256" key="1">
    <source>
        <dbReference type="SAM" id="Coils"/>
    </source>
</evidence>
<feature type="compositionally biased region" description="Polar residues" evidence="2">
    <location>
        <begin position="246"/>
        <end position="257"/>
    </location>
</feature>
<protein>
    <submittedName>
        <fullName evidence="3">Uncharacterized protein</fullName>
    </submittedName>
</protein>
<reference evidence="3" key="1">
    <citation type="journal article" date="2021" name="Nat. Commun.">
        <title>Genetic determinants of endophytism in the Arabidopsis root mycobiome.</title>
        <authorList>
            <person name="Mesny F."/>
            <person name="Miyauchi S."/>
            <person name="Thiergart T."/>
            <person name="Pickel B."/>
            <person name="Atanasova L."/>
            <person name="Karlsson M."/>
            <person name="Huettel B."/>
            <person name="Barry K.W."/>
            <person name="Haridas S."/>
            <person name="Chen C."/>
            <person name="Bauer D."/>
            <person name="Andreopoulos W."/>
            <person name="Pangilinan J."/>
            <person name="LaButti K."/>
            <person name="Riley R."/>
            <person name="Lipzen A."/>
            <person name="Clum A."/>
            <person name="Drula E."/>
            <person name="Henrissat B."/>
            <person name="Kohler A."/>
            <person name="Grigoriev I.V."/>
            <person name="Martin F.M."/>
            <person name="Hacquard S."/>
        </authorList>
    </citation>
    <scope>NUCLEOTIDE SEQUENCE</scope>
    <source>
        <strain evidence="3">MPI-SDFR-AT-0073</strain>
    </source>
</reference>
<feature type="compositionally biased region" description="Basic residues" evidence="2">
    <location>
        <begin position="1"/>
        <end position="10"/>
    </location>
</feature>
<evidence type="ECO:0000313" key="4">
    <source>
        <dbReference type="Proteomes" id="UP000758603"/>
    </source>
</evidence>